<feature type="compositionally biased region" description="Basic residues" evidence="5">
    <location>
        <begin position="9"/>
        <end position="22"/>
    </location>
</feature>
<dbReference type="EMBL" id="CAJFDH010000005">
    <property type="protein sequence ID" value="CAD5224552.1"/>
    <property type="molecule type" value="Genomic_DNA"/>
</dbReference>
<protein>
    <submittedName>
        <fullName evidence="6">Uncharacterized protein</fullName>
    </submittedName>
</protein>
<comment type="caution">
    <text evidence="6">The sequence shown here is derived from an EMBL/GenBank/DDBJ whole genome shotgun (WGS) entry which is preliminary data.</text>
</comment>
<dbReference type="OrthoDB" id="534063at2759"/>
<keyword evidence="7" id="KW-1185">Reference proteome</keyword>
<evidence type="ECO:0000313" key="6">
    <source>
        <dbReference type="EMBL" id="CAD5224552.1"/>
    </source>
</evidence>
<gene>
    <name evidence="6" type="ORF">BOKJ2_LOCUS11136</name>
</gene>
<evidence type="ECO:0000313" key="7">
    <source>
        <dbReference type="Proteomes" id="UP000614601"/>
    </source>
</evidence>
<keyword evidence="3" id="KW-0539">Nucleus</keyword>
<dbReference type="EMBL" id="CAJFCW020000005">
    <property type="protein sequence ID" value="CAG9119960.1"/>
    <property type="molecule type" value="Genomic_DNA"/>
</dbReference>
<dbReference type="PANTHER" id="PTHR12972:SF0">
    <property type="entry name" value="PROTEIN DOWNSTREAM NEIGHBOR OF SON"/>
    <property type="match status" value="1"/>
</dbReference>
<dbReference type="Proteomes" id="UP000614601">
    <property type="component" value="Unassembled WGS sequence"/>
</dbReference>
<dbReference type="GO" id="GO:0005634">
    <property type="term" value="C:nucleus"/>
    <property type="evidence" value="ECO:0007669"/>
    <property type="project" value="UniProtKB-SubCell"/>
</dbReference>
<keyword evidence="2" id="KW-0217">Developmental protein</keyword>
<comment type="similarity">
    <text evidence="4">Belongs to the DONSON family.</text>
</comment>
<proteinExistence type="inferred from homology"/>
<dbReference type="InterPro" id="IPR024861">
    <property type="entry name" value="Donson"/>
</dbReference>
<evidence type="ECO:0000256" key="5">
    <source>
        <dbReference type="SAM" id="MobiDB-lite"/>
    </source>
</evidence>
<feature type="region of interest" description="Disordered" evidence="5">
    <location>
        <begin position="53"/>
        <end position="82"/>
    </location>
</feature>
<comment type="subcellular location">
    <subcellularLocation>
        <location evidence="1">Nucleus</location>
    </subcellularLocation>
</comment>
<dbReference type="Proteomes" id="UP000783686">
    <property type="component" value="Unassembled WGS sequence"/>
</dbReference>
<name>A0A811LA27_9BILA</name>
<sequence length="526" mass="59780">MKSPMKGKSPYKKSPHKNKSPFKVKTFNSPLLSKTALKRRHSRVSLLFQKIGEGSRKSSIEDSENQEPVFNQPKKKIRRQSSPERIGVKVLPQDLRLGCKLIVKSSKPFSFSPKTLQPTYEHEVRLSKTVSKYFLHNNKVTKDPEHLLQASCFYYQFPPEKFPRLEGSIGLGRTDKRIHPVTKEDAEVTGLKWLDAFEDLYTMWKDHDLDSFYVCSTTFTVLFIKHQKSEIATTEDIDPGETSCMGFSEFTQYKAVITPSSRSLRKLFNESEISYTRAFVRGEDTVDSMPSFNESYSQDNLDVSSFSLQSQKTERATTPETSFTMLEAPKPEDEYISPMKLGEDATNDDFLRTIGLSPSVVVKSETRDSQSCSQFTDQNTQDTLNPSAGTTLVLSDISSIDAFRSLLCNNKTGWVRTGPESGTPPTLICAQQFLNAPLSSLKLRTQKLRKEKNQYVLEIFGGPILPHLPQKVSEYLEKVNCLTTNATLHFHVNGRDHYDGLNEAVSFEMKNINNYSYDTVKAQYEY</sequence>
<dbReference type="AlphaFoldDB" id="A0A811LA27"/>
<evidence type="ECO:0000256" key="2">
    <source>
        <dbReference type="ARBA" id="ARBA00022473"/>
    </source>
</evidence>
<reference evidence="6" key="1">
    <citation type="submission" date="2020-09" db="EMBL/GenBank/DDBJ databases">
        <authorList>
            <person name="Kikuchi T."/>
        </authorList>
    </citation>
    <scope>NUCLEOTIDE SEQUENCE</scope>
    <source>
        <strain evidence="6">SH1</strain>
    </source>
</reference>
<evidence type="ECO:0000256" key="4">
    <source>
        <dbReference type="ARBA" id="ARBA00025806"/>
    </source>
</evidence>
<organism evidence="6 7">
    <name type="scientific">Bursaphelenchus okinawaensis</name>
    <dbReference type="NCBI Taxonomy" id="465554"/>
    <lineage>
        <taxon>Eukaryota</taxon>
        <taxon>Metazoa</taxon>
        <taxon>Ecdysozoa</taxon>
        <taxon>Nematoda</taxon>
        <taxon>Chromadorea</taxon>
        <taxon>Rhabditida</taxon>
        <taxon>Tylenchina</taxon>
        <taxon>Tylenchomorpha</taxon>
        <taxon>Aphelenchoidea</taxon>
        <taxon>Aphelenchoididae</taxon>
        <taxon>Bursaphelenchus</taxon>
    </lineage>
</organism>
<evidence type="ECO:0000256" key="1">
    <source>
        <dbReference type="ARBA" id="ARBA00004123"/>
    </source>
</evidence>
<dbReference type="PANTHER" id="PTHR12972">
    <property type="entry name" value="DOWNSTREAM NEIGHBOR OF SON"/>
    <property type="match status" value="1"/>
</dbReference>
<dbReference type="GO" id="GO:0033260">
    <property type="term" value="P:nuclear DNA replication"/>
    <property type="evidence" value="ECO:0007669"/>
    <property type="project" value="TreeGrafter"/>
</dbReference>
<feature type="region of interest" description="Disordered" evidence="5">
    <location>
        <begin position="1"/>
        <end position="25"/>
    </location>
</feature>
<accession>A0A811LA27</accession>
<evidence type="ECO:0000256" key="3">
    <source>
        <dbReference type="ARBA" id="ARBA00023242"/>
    </source>
</evidence>